<sequence length="1463" mass="153661">MQRRSSRLANSRHRVVRFEEHGDAGGGGGARGGGASSSGAGRGAGSDSGRGASAEKCIPGRLSVGSTAVSGERFRFAVGELVAGLPCTAEVERVDAARFSGNYFSSIKLARFGVSDLLRRKTGDVLRPVREERRRQLLVSSVLSAELQMCKSFTRIAQVPPISPDVLVGRALPPGTAEDSFGNGGSSSTASSPRCLALEIGASLKEDVVLPTRWCTGDSAPDRPVTTARTVVWPRGGSLCLSAEVQRQICDVRDDGGARASLESGVVPTGGRPTHVNGCDWPDFVGSGLASVGAGSPVTVFSTGRSTQWCEVVCQVLPLRRLSPLVPGFPCNTSLEAGIGLVLPRWLSVSDSTASVDIESLAQTSQVAFWEADVVRQAMDFRGGSSTEAGVAACAERPTRPSDPSAVRDEHQRVLCSPTSMDCPVLPWPAAPDLSVFVFNCNSLPSAQATVTAALHGLGAATPATRGSWALGLSGDRSVLPWRWHWDSTCVIEAPTAWTLSQAADRVLESSIFTAAQGLPVVRALSDVRRHVDSFWRRCSSTARLCRPSATAARLERSLAKLLAILSSNRHTGPHLVDHAAALEEAICAYAVLDQPDTAIVGPIESRRPGRQKPQEVSGGFSRRDPCTPSRSVHPHEERPMTSLRAVPSSGRLGGALGESNDVQLPFEHVPLRDSSHMAPCALSLHRPTGTDAAFSDADSSTVVRAHRSGSGDPAAPMSGSGSGSGGCSAGLSGGGAAPALSELLCRKPQPPRILHNPQQLHVIQSQRDMAAQLLGRSTVVMLPPPVQSLSLVCLLAETYLRTSGSDHRCLWLSSASTAHLTSAFEFHQRALPEHHLVLLDAEPRGSSRAAAAAAQFVFASVSAARTMLTTDRSLFSFVVFDCGASAFQAKELSNVVASQPLLRLVPSTTVLLVEDAVSSLGVAVRDVDQVCAMASMAQCGATSALVRQSADHDVRGIVRASVNDYVEPSSPVSSVLRLLDEAAAGLIRPLWRRRHPILCAAGNSTRASSLLLPPAPDTAPTLRDLVADNLSGAVIEMQDEFAAAGPVQTTLVGRGSLSDFKALTTLHVLRCARDHALLYGVDTCAAFMSEAQAHYEGQVQNLRPWCQRIEEEMWDVGSGQPSVAAALRQIVALEPGGSVLIVAGSQDLASISSALPNVRRVNRVGLAEPASPRPSSSESSAEVLVADHDDLAAASDALYPRLALVLLVSTSVPVALMQFLNAAVVRCRFIRMSERAAAAAQEEQLVAVKFDAAVQRYRRVVDSSGAASAGLTSLSSFLKSPAPSVIRLPSRFCENRTPSQLAAMLASQLPPPPSNTLVVSLEVGPAFLVSFPAAVSRLTSAIVSSSLLCSRVSLTVNFPAGADMTMLAKPGGLSRPGLHRGPGSSSGGSSSSSHRMLADALIGHGRGRGGGVSSHYGRMGGGGSGAPMRKNLAAAPPKRRYAVAGTSQQDCRQMRLQVTHRE</sequence>
<keyword evidence="2" id="KW-1185">Reference proteome</keyword>
<protein>
    <submittedName>
        <fullName evidence="1">Uncharacterized protein</fullName>
    </submittedName>
</protein>
<dbReference type="Proteomes" id="UP000798662">
    <property type="component" value="Chromosome 2"/>
</dbReference>
<comment type="caution">
    <text evidence="1">The sequence shown here is derived from an EMBL/GenBank/DDBJ whole genome shotgun (WGS) entry which is preliminary data.</text>
</comment>
<dbReference type="EMBL" id="CM020619">
    <property type="protein sequence ID" value="KAK1863827.1"/>
    <property type="molecule type" value="Genomic_DNA"/>
</dbReference>
<name>A0ACC3C0Y2_PYRYE</name>
<evidence type="ECO:0000313" key="2">
    <source>
        <dbReference type="Proteomes" id="UP000798662"/>
    </source>
</evidence>
<organism evidence="1 2">
    <name type="scientific">Pyropia yezoensis</name>
    <name type="common">Susabi-nori</name>
    <name type="synonym">Porphyra yezoensis</name>
    <dbReference type="NCBI Taxonomy" id="2788"/>
    <lineage>
        <taxon>Eukaryota</taxon>
        <taxon>Rhodophyta</taxon>
        <taxon>Bangiophyceae</taxon>
        <taxon>Bangiales</taxon>
        <taxon>Bangiaceae</taxon>
        <taxon>Pyropia</taxon>
    </lineage>
</organism>
<proteinExistence type="predicted"/>
<gene>
    <name evidence="1" type="ORF">I4F81_006381</name>
</gene>
<reference evidence="1" key="1">
    <citation type="submission" date="2019-11" db="EMBL/GenBank/DDBJ databases">
        <title>Nori genome reveals adaptations in red seaweeds to the harsh intertidal environment.</title>
        <authorList>
            <person name="Wang D."/>
            <person name="Mao Y."/>
        </authorList>
    </citation>
    <scope>NUCLEOTIDE SEQUENCE</scope>
    <source>
        <tissue evidence="1">Gametophyte</tissue>
    </source>
</reference>
<accession>A0ACC3C0Y2</accession>
<evidence type="ECO:0000313" key="1">
    <source>
        <dbReference type="EMBL" id="KAK1863827.1"/>
    </source>
</evidence>